<keyword evidence="2" id="KW-0031">Aminopeptidase</keyword>
<dbReference type="Pfam" id="PF01433">
    <property type="entry name" value="Peptidase_M1"/>
    <property type="match status" value="1"/>
</dbReference>
<feature type="domain" description="Peptidase M1 membrane alanine aminopeptidase" evidence="1">
    <location>
        <begin position="342"/>
        <end position="489"/>
    </location>
</feature>
<keyword evidence="2" id="KW-0378">Hydrolase</keyword>
<sequence length="610" mass="69967">MAIISVSTSLWAQNNTSYWQQHVDYTMKVDMDVENFRYTGTQTLVYTNNSPDVLDRVYYHLFFNAFQPGSEMDIRLQDVEDPDSRMFVDGKSRIAPLTPEEIGYLKVTSLTQDGAETSFVEEGTVLVVELANPIQPGAKTTFEMNFNGQVPIQIRRSGRNNAEGVALSMSQWYPKLAEYDFEGWHADPYIAREFHGVWGDFDVSLTIDKKYVIGGSGYLQNPQEIGHGYEAQGTKVKKQKGKTLTWHFKAPMVHDFMWAADPDYLHDTLQVENGPMLHFLYKNNPEIIENWKKLQPKTAEMMAFFSKNVGKYPYDQYSVIQGGDGGMEYAMSTLITGERSFGSLVGVTAHEMAHSWFQHILASNESKHEWMDEGFTSFISGLYMNEFMGEKKDNPFEGAYKGYYRLVASGKEQPQTTHSDRYALNFAYGVTAYSKGEIFLAQLGYVIGQEKLMETLHKYYDDFKFKHPTPNDIKRSAEKVSGIELDWYLIDWTQTTNTIDYGIKAVEEMDGKTKVTLERIGLMPMPQDILVVYEDGSQETFYAPLRMMRGEKENPYPTLNRTVLPDWPWAYPTYDFTIDKPVGEVKAVVLDPSQLMADIDRENNFFQKEE</sequence>
<keyword evidence="2" id="KW-0645">Protease</keyword>
<dbReference type="Gene3D" id="1.10.390.10">
    <property type="entry name" value="Neutral Protease Domain 2"/>
    <property type="match status" value="1"/>
</dbReference>
<evidence type="ECO:0000313" key="2">
    <source>
        <dbReference type="EMBL" id="MET6989476.1"/>
    </source>
</evidence>
<dbReference type="EMBL" id="JBEXAE010000001">
    <property type="protein sequence ID" value="MET6989476.1"/>
    <property type="molecule type" value="Genomic_DNA"/>
</dbReference>
<keyword evidence="3" id="KW-1185">Reference proteome</keyword>
<dbReference type="SUPFAM" id="SSF55486">
    <property type="entry name" value="Metalloproteases ('zincins'), catalytic domain"/>
    <property type="match status" value="1"/>
</dbReference>
<dbReference type="GO" id="GO:0004177">
    <property type="term" value="F:aminopeptidase activity"/>
    <property type="evidence" value="ECO:0007669"/>
    <property type="project" value="UniProtKB-KW"/>
</dbReference>
<dbReference type="RefSeq" id="WP_354614133.1">
    <property type="nucleotide sequence ID" value="NZ_JBEXAE010000001.1"/>
</dbReference>
<reference evidence="2 3" key="1">
    <citation type="submission" date="2024-07" db="EMBL/GenBank/DDBJ databases">
        <title>The genome sequence of type strain Sediminicola arcticus GDMCC 1.2805.</title>
        <authorList>
            <person name="Liu Y."/>
        </authorList>
    </citation>
    <scope>NUCLEOTIDE SEQUENCE [LARGE SCALE GENOMIC DNA]</scope>
    <source>
        <strain evidence="2 3">GDMCC 1.2805</strain>
    </source>
</reference>
<dbReference type="InterPro" id="IPR034015">
    <property type="entry name" value="M1_LTA4H"/>
</dbReference>
<name>A0ABV2SQP6_9FLAO</name>
<gene>
    <name evidence="2" type="ORF">ABXZ36_02310</name>
</gene>
<dbReference type="PANTHER" id="PTHR45726">
    <property type="entry name" value="LEUKOTRIENE A-4 HYDROLASE"/>
    <property type="match status" value="1"/>
</dbReference>
<dbReference type="CDD" id="cd09604">
    <property type="entry name" value="M1_APN_like"/>
    <property type="match status" value="1"/>
</dbReference>
<comment type="caution">
    <text evidence="2">The sequence shown here is derived from an EMBL/GenBank/DDBJ whole genome shotgun (WGS) entry which is preliminary data.</text>
</comment>
<proteinExistence type="predicted"/>
<dbReference type="Proteomes" id="UP001549799">
    <property type="component" value="Unassembled WGS sequence"/>
</dbReference>
<accession>A0ABV2SQP6</accession>
<protein>
    <submittedName>
        <fullName evidence="2">M1 family metallopeptidase</fullName>
        <ecNumber evidence="2">3.4.11.-</ecNumber>
    </submittedName>
</protein>
<evidence type="ECO:0000313" key="3">
    <source>
        <dbReference type="Proteomes" id="UP001549799"/>
    </source>
</evidence>
<dbReference type="PANTHER" id="PTHR45726:SF3">
    <property type="entry name" value="LEUKOTRIENE A-4 HYDROLASE"/>
    <property type="match status" value="1"/>
</dbReference>
<organism evidence="2 3">
    <name type="scientific">Sediminicola arcticus</name>
    <dbReference type="NCBI Taxonomy" id="1574308"/>
    <lineage>
        <taxon>Bacteria</taxon>
        <taxon>Pseudomonadati</taxon>
        <taxon>Bacteroidota</taxon>
        <taxon>Flavobacteriia</taxon>
        <taxon>Flavobacteriales</taxon>
        <taxon>Flavobacteriaceae</taxon>
        <taxon>Sediminicola</taxon>
    </lineage>
</organism>
<evidence type="ECO:0000259" key="1">
    <source>
        <dbReference type="Pfam" id="PF01433"/>
    </source>
</evidence>
<dbReference type="InterPro" id="IPR014782">
    <property type="entry name" value="Peptidase_M1_dom"/>
</dbReference>
<dbReference type="EC" id="3.4.11.-" evidence="2"/>
<dbReference type="InterPro" id="IPR027268">
    <property type="entry name" value="Peptidase_M4/M1_CTD_sf"/>
</dbReference>